<evidence type="ECO:0000313" key="3">
    <source>
        <dbReference type="EMBL" id="OII75066.1"/>
    </source>
</evidence>
<keyword evidence="1" id="KW-0472">Membrane</keyword>
<dbReference type="EMBL" id="LRBS01000091">
    <property type="protein sequence ID" value="OII75066.1"/>
    <property type="molecule type" value="Genomic_DNA"/>
</dbReference>
<protein>
    <submittedName>
        <fullName evidence="3">Uncharacterized protein</fullName>
    </submittedName>
</protein>
<gene>
    <name evidence="3" type="ORF">cand_004270</name>
</gene>
<organism evidence="3 4">
    <name type="scientific">Cryptosporidium andersoni</name>
    <dbReference type="NCBI Taxonomy" id="117008"/>
    <lineage>
        <taxon>Eukaryota</taxon>
        <taxon>Sar</taxon>
        <taxon>Alveolata</taxon>
        <taxon>Apicomplexa</taxon>
        <taxon>Conoidasida</taxon>
        <taxon>Coccidia</taxon>
        <taxon>Eucoccidiorida</taxon>
        <taxon>Eimeriorina</taxon>
        <taxon>Cryptosporidiidae</taxon>
        <taxon>Cryptosporidium</taxon>
    </lineage>
</organism>
<sequence length="221" mass="25889">MGKCGILILLFYFLIIIHKEVITGDQKFTFSDSLESDSSLEVTPAIYNIYTNLVELILRKMFADEYEFRMENINSIENPPLCRNNEQMVNKGCNIMLYSCSKLTSEKFSCYFYYWSFCECNRPWIWSWLNYAIPPIYDCYPSIATVEDFTDLSMEEKGIFNKLKDIDFDTEELEIPVGECRVSGLFTSWILIVIVLLSYLAHQVYSFGLYIGIFMKSKKED</sequence>
<proteinExistence type="predicted"/>
<dbReference type="AlphaFoldDB" id="A0A1J4MLC6"/>
<dbReference type="OrthoDB" id="337412at2759"/>
<dbReference type="GeneID" id="92364612"/>
<dbReference type="VEuPathDB" id="CryptoDB:cand_004270"/>
<keyword evidence="1" id="KW-0812">Transmembrane</keyword>
<keyword evidence="4" id="KW-1185">Reference proteome</keyword>
<evidence type="ECO:0000256" key="1">
    <source>
        <dbReference type="SAM" id="Phobius"/>
    </source>
</evidence>
<name>A0A1J4MLC6_9CRYT</name>
<evidence type="ECO:0000313" key="4">
    <source>
        <dbReference type="Proteomes" id="UP000186804"/>
    </source>
</evidence>
<dbReference type="Proteomes" id="UP000186804">
    <property type="component" value="Unassembled WGS sequence"/>
</dbReference>
<feature type="signal peptide" evidence="2">
    <location>
        <begin position="1"/>
        <end position="24"/>
    </location>
</feature>
<feature type="chain" id="PRO_5011955644" evidence="2">
    <location>
        <begin position="25"/>
        <end position="221"/>
    </location>
</feature>
<dbReference type="RefSeq" id="XP_067067336.1">
    <property type="nucleotide sequence ID" value="XM_067210670.1"/>
</dbReference>
<keyword evidence="2" id="KW-0732">Signal</keyword>
<reference evidence="3 4" key="1">
    <citation type="submission" date="2016-10" db="EMBL/GenBank/DDBJ databases">
        <title>Reductive evolution of mitochondrial metabolism and differential evolution of invasion-related proteins in Cryptosporidium.</title>
        <authorList>
            <person name="Liu S."/>
            <person name="Roellig D.M."/>
            <person name="Guo Y."/>
            <person name="Li N."/>
            <person name="Frace M.A."/>
            <person name="Tang K."/>
            <person name="Zhang L."/>
            <person name="Feng Y."/>
            <person name="Xiao L."/>
        </authorList>
    </citation>
    <scope>NUCLEOTIDE SEQUENCE [LARGE SCALE GENOMIC DNA]</scope>
    <source>
        <strain evidence="3">30847</strain>
    </source>
</reference>
<evidence type="ECO:0000256" key="2">
    <source>
        <dbReference type="SAM" id="SignalP"/>
    </source>
</evidence>
<comment type="caution">
    <text evidence="3">The sequence shown here is derived from an EMBL/GenBank/DDBJ whole genome shotgun (WGS) entry which is preliminary data.</text>
</comment>
<keyword evidence="1" id="KW-1133">Transmembrane helix</keyword>
<feature type="transmembrane region" description="Helical" evidence="1">
    <location>
        <begin position="189"/>
        <end position="213"/>
    </location>
</feature>
<accession>A0A1J4MLC6</accession>